<gene>
    <name evidence="2" type="ordered locus">Nther_2147</name>
</gene>
<dbReference type="RefSeq" id="WP_012448567.1">
    <property type="nucleotide sequence ID" value="NC_010718.1"/>
</dbReference>
<dbReference type="eggNOG" id="COG2122">
    <property type="taxonomic scope" value="Bacteria"/>
</dbReference>
<sequence length="281" mass="30486">MIEFMEDDRVFLNYGPIQMILDISHKNSKANDIAREVAEEIKQEFLALQNDYEILKTTDIQDLKKLSDDKSFSIVAKKMITAVRSTGLKEMTPLSAVAGSFSELAVELAMEKGAHKAIVNNGGDIALMSKFDEVVNVGLPLSDCDDNKILIPVNANKGIFGICTSGLGGRSFTKGIADAVVVVSSSPPTADVCATYIANETNVEDENISRCKAKELDSGTDIPEELVTIEVGELDKKKVYRALLNGLNQAENLVADKLIQGAVLSVKNEITMFPENLAKLT</sequence>
<dbReference type="InterPro" id="IPR003374">
    <property type="entry name" value="ApbE-like_sf"/>
</dbReference>
<dbReference type="Proteomes" id="UP000001683">
    <property type="component" value="Chromosome"/>
</dbReference>
<evidence type="ECO:0008006" key="4">
    <source>
        <dbReference type="Google" id="ProtNLM"/>
    </source>
</evidence>
<name>B2A7K4_NATTJ</name>
<dbReference type="InParanoid" id="B2A7K4"/>
<dbReference type="SUPFAM" id="SSF143631">
    <property type="entry name" value="ApbE-like"/>
    <property type="match status" value="1"/>
</dbReference>
<accession>B2A7K4</accession>
<dbReference type="KEGG" id="nth:Nther_2147"/>
<reference evidence="2 3" key="1">
    <citation type="submission" date="2008-04" db="EMBL/GenBank/DDBJ databases">
        <title>Complete sequence of chromosome of Natranaerobius thermophilus JW/NM-WN-LF.</title>
        <authorList>
            <consortium name="US DOE Joint Genome Institute"/>
            <person name="Copeland A."/>
            <person name="Lucas S."/>
            <person name="Lapidus A."/>
            <person name="Glavina del Rio T."/>
            <person name="Dalin E."/>
            <person name="Tice H."/>
            <person name="Bruce D."/>
            <person name="Goodwin L."/>
            <person name="Pitluck S."/>
            <person name="Chertkov O."/>
            <person name="Brettin T."/>
            <person name="Detter J.C."/>
            <person name="Han C."/>
            <person name="Kuske C.R."/>
            <person name="Schmutz J."/>
            <person name="Larimer F."/>
            <person name="Land M."/>
            <person name="Hauser L."/>
            <person name="Kyrpides N."/>
            <person name="Lykidis A."/>
            <person name="Mesbah N.M."/>
            <person name="Wiegel J."/>
        </authorList>
    </citation>
    <scope>NUCLEOTIDE SEQUENCE [LARGE SCALE GENOMIC DNA]</scope>
    <source>
        <strain evidence="3">ATCC BAA-1301 / DSM 18059 / JW/NM-WN-LF</strain>
    </source>
</reference>
<dbReference type="NCBIfam" id="NF003322">
    <property type="entry name" value="PRK04334.1-2"/>
    <property type="match status" value="1"/>
</dbReference>
<dbReference type="STRING" id="457570.Nther_2147"/>
<proteinExistence type="predicted"/>
<evidence type="ECO:0000256" key="1">
    <source>
        <dbReference type="SAM" id="Coils"/>
    </source>
</evidence>
<keyword evidence="3" id="KW-1185">Reference proteome</keyword>
<evidence type="ECO:0000313" key="3">
    <source>
        <dbReference type="Proteomes" id="UP000001683"/>
    </source>
</evidence>
<reference evidence="2 3" key="2">
    <citation type="journal article" date="2011" name="J. Bacteriol.">
        <title>Complete genome sequence of the anaerobic, halophilic alkalithermophile Natranaerobius thermophilus JW/NM-WN-LF.</title>
        <authorList>
            <person name="Zhao B."/>
            <person name="Mesbah N.M."/>
            <person name="Dalin E."/>
            <person name="Goodwin L."/>
            <person name="Nolan M."/>
            <person name="Pitluck S."/>
            <person name="Chertkov O."/>
            <person name="Brettin T.S."/>
            <person name="Han J."/>
            <person name="Larimer F.W."/>
            <person name="Land M.L."/>
            <person name="Hauser L."/>
            <person name="Kyrpides N."/>
            <person name="Wiegel J."/>
        </authorList>
    </citation>
    <scope>NUCLEOTIDE SEQUENCE [LARGE SCALE GENOMIC DNA]</scope>
    <source>
        <strain evidence="3">ATCC BAA-1301 / DSM 18059 / JW/NM-WN-LF</strain>
    </source>
</reference>
<keyword evidence="1" id="KW-0175">Coiled coil</keyword>
<protein>
    <recommendedName>
        <fullName evidence="4">ApbE family lipoprotein</fullName>
    </recommendedName>
</protein>
<organism evidence="2 3">
    <name type="scientific">Natranaerobius thermophilus (strain ATCC BAA-1301 / DSM 18059 / JW/NM-WN-LF)</name>
    <dbReference type="NCBI Taxonomy" id="457570"/>
    <lineage>
        <taxon>Bacteria</taxon>
        <taxon>Bacillati</taxon>
        <taxon>Bacillota</taxon>
        <taxon>Clostridia</taxon>
        <taxon>Natranaerobiales</taxon>
        <taxon>Natranaerobiaceae</taxon>
        <taxon>Natranaerobius</taxon>
    </lineage>
</organism>
<dbReference type="EMBL" id="CP001034">
    <property type="protein sequence ID" value="ACB85713.1"/>
    <property type="molecule type" value="Genomic_DNA"/>
</dbReference>
<dbReference type="HOGENOM" id="CLU_076298_0_0_9"/>
<evidence type="ECO:0000313" key="2">
    <source>
        <dbReference type="EMBL" id="ACB85713.1"/>
    </source>
</evidence>
<dbReference type="AlphaFoldDB" id="B2A7K4"/>
<dbReference type="OrthoDB" id="9814719at2"/>
<dbReference type="Gene3D" id="3.10.520.10">
    <property type="entry name" value="ApbE-like domains"/>
    <property type="match status" value="1"/>
</dbReference>
<feature type="coiled-coil region" evidence="1">
    <location>
        <begin position="31"/>
        <end position="58"/>
    </location>
</feature>